<gene>
    <name evidence="3" type="ORF">Q8G51_11570</name>
</gene>
<evidence type="ECO:0000256" key="1">
    <source>
        <dbReference type="SAM" id="SignalP"/>
    </source>
</evidence>
<name>A0AAW8AWT3_ACILW</name>
<dbReference type="NCBIfam" id="NF047330">
    <property type="entry name" value="MCR_0457_fam"/>
    <property type="match status" value="1"/>
</dbReference>
<evidence type="ECO:0000313" key="3">
    <source>
        <dbReference type="EMBL" id="MDP1448400.1"/>
    </source>
</evidence>
<dbReference type="Proteomes" id="UP001242129">
    <property type="component" value="Unassembled WGS sequence"/>
</dbReference>
<feature type="signal peptide" evidence="1">
    <location>
        <begin position="1"/>
        <end position="26"/>
    </location>
</feature>
<organism evidence="3 4">
    <name type="scientific">Acinetobacter lwoffii</name>
    <dbReference type="NCBI Taxonomy" id="28090"/>
    <lineage>
        <taxon>Bacteria</taxon>
        <taxon>Pseudomonadati</taxon>
        <taxon>Pseudomonadota</taxon>
        <taxon>Gammaproteobacteria</taxon>
        <taxon>Moraxellales</taxon>
        <taxon>Moraxellaceae</taxon>
        <taxon>Acinetobacter</taxon>
    </lineage>
</organism>
<protein>
    <recommendedName>
        <fullName evidence="2">DUF7944 domain-containing protein</fullName>
    </recommendedName>
</protein>
<reference evidence="3" key="1">
    <citation type="submission" date="2023-07" db="EMBL/GenBank/DDBJ databases">
        <title>Dynamics of blaOXA-23 gene transmission in Acinetobacter spp. from contaminated veterinary surfaces.</title>
        <authorList>
            <person name="Moreira Da Silva J."/>
            <person name="Menezes J."/>
            <person name="Fernandes L."/>
            <person name="Marques C."/>
            <person name="Amaral A."/>
            <person name="Timofte D."/>
            <person name="Pomba C."/>
        </authorList>
    </citation>
    <scope>NUCLEOTIDE SEQUENCE</scope>
    <source>
        <strain evidence="3">CMVB11Z4A1</strain>
    </source>
</reference>
<sequence>MKNPIFQALTFCAISAATLLGTSAFAADENINVTPTQQVTKQELAAIYVLSEICPSMVKDKSQFNQGYTKLVTEYMPGQRNPVESLNQMAKQNDFRNILSEAQSDAKKAGKKKNQVICNELTTYNN</sequence>
<dbReference type="Pfam" id="PF25642">
    <property type="entry name" value="DUF7944"/>
    <property type="match status" value="1"/>
</dbReference>
<comment type="caution">
    <text evidence="3">The sequence shown here is derived from an EMBL/GenBank/DDBJ whole genome shotgun (WGS) entry which is preliminary data.</text>
</comment>
<proteinExistence type="predicted"/>
<evidence type="ECO:0000313" key="4">
    <source>
        <dbReference type="Proteomes" id="UP001242129"/>
    </source>
</evidence>
<accession>A0AAW8AWT3</accession>
<dbReference type="RefSeq" id="WP_004646539.1">
    <property type="nucleotide sequence ID" value="NZ_BBSQ01000003.1"/>
</dbReference>
<feature type="chain" id="PRO_5043645021" description="DUF7944 domain-containing protein" evidence="1">
    <location>
        <begin position="27"/>
        <end position="126"/>
    </location>
</feature>
<dbReference type="AlphaFoldDB" id="A0AAW8AWT3"/>
<keyword evidence="1" id="KW-0732">Signal</keyword>
<dbReference type="InterPro" id="IPR057704">
    <property type="entry name" value="DUF7944"/>
</dbReference>
<evidence type="ECO:0000259" key="2">
    <source>
        <dbReference type="Pfam" id="PF25642"/>
    </source>
</evidence>
<feature type="domain" description="DUF7944" evidence="2">
    <location>
        <begin position="40"/>
        <end position="121"/>
    </location>
</feature>
<dbReference type="EMBL" id="JAUUUS010000291">
    <property type="protein sequence ID" value="MDP1448400.1"/>
    <property type="molecule type" value="Genomic_DNA"/>
</dbReference>